<evidence type="ECO:0000313" key="3">
    <source>
        <dbReference type="Proteomes" id="UP000703269"/>
    </source>
</evidence>
<reference evidence="2 3" key="1">
    <citation type="submission" date="2021-08" db="EMBL/GenBank/DDBJ databases">
        <title>Draft Genome Sequence of Phanerochaete sordida strain YK-624.</title>
        <authorList>
            <person name="Mori T."/>
            <person name="Dohra H."/>
            <person name="Suzuki T."/>
            <person name="Kawagishi H."/>
            <person name="Hirai H."/>
        </authorList>
    </citation>
    <scope>NUCLEOTIDE SEQUENCE [LARGE SCALE GENOMIC DNA]</scope>
    <source>
        <strain evidence="2 3">YK-624</strain>
    </source>
</reference>
<name>A0A9P3G6S8_9APHY</name>
<feature type="chain" id="PRO_5040282619" evidence="1">
    <location>
        <begin position="20"/>
        <end position="101"/>
    </location>
</feature>
<organism evidence="2 3">
    <name type="scientific">Phanerochaete sordida</name>
    <dbReference type="NCBI Taxonomy" id="48140"/>
    <lineage>
        <taxon>Eukaryota</taxon>
        <taxon>Fungi</taxon>
        <taxon>Dikarya</taxon>
        <taxon>Basidiomycota</taxon>
        <taxon>Agaricomycotina</taxon>
        <taxon>Agaricomycetes</taxon>
        <taxon>Polyporales</taxon>
        <taxon>Phanerochaetaceae</taxon>
        <taxon>Phanerochaete</taxon>
    </lineage>
</organism>
<evidence type="ECO:0000313" key="2">
    <source>
        <dbReference type="EMBL" id="GJE88889.1"/>
    </source>
</evidence>
<sequence>MKAILALASLAALLEGAAAVAYKQYYYDDCTGTVENSGSVVASGGCIAQQGASVQFIKDGTPGCEITISGNDDCTDPLYNVGDECYTFGGTKRSFLIICGE</sequence>
<protein>
    <submittedName>
        <fullName evidence="2">Uncharacterized protein</fullName>
    </submittedName>
</protein>
<gene>
    <name evidence="2" type="ORF">PsYK624_049760</name>
</gene>
<dbReference type="Proteomes" id="UP000703269">
    <property type="component" value="Unassembled WGS sequence"/>
</dbReference>
<comment type="caution">
    <text evidence="2">The sequence shown here is derived from an EMBL/GenBank/DDBJ whole genome shotgun (WGS) entry which is preliminary data.</text>
</comment>
<keyword evidence="3" id="KW-1185">Reference proteome</keyword>
<accession>A0A9P3G6S8</accession>
<proteinExistence type="predicted"/>
<dbReference type="EMBL" id="BPQB01000011">
    <property type="protein sequence ID" value="GJE88889.1"/>
    <property type="molecule type" value="Genomic_DNA"/>
</dbReference>
<dbReference type="AlphaFoldDB" id="A0A9P3G6S8"/>
<evidence type="ECO:0000256" key="1">
    <source>
        <dbReference type="SAM" id="SignalP"/>
    </source>
</evidence>
<feature type="signal peptide" evidence="1">
    <location>
        <begin position="1"/>
        <end position="19"/>
    </location>
</feature>
<keyword evidence="1" id="KW-0732">Signal</keyword>